<evidence type="ECO:0000256" key="1">
    <source>
        <dbReference type="ARBA" id="ARBA00022553"/>
    </source>
</evidence>
<dbReference type="RefSeq" id="WP_110341457.1">
    <property type="nucleotide sequence ID" value="NZ_MASW01000014.1"/>
</dbReference>
<evidence type="ECO:0000313" key="3">
    <source>
        <dbReference type="EMBL" id="PXY17391.1"/>
    </source>
</evidence>
<dbReference type="PROSITE" id="PS50110">
    <property type="entry name" value="RESPONSE_REGULATORY"/>
    <property type="match status" value="1"/>
</dbReference>
<gene>
    <name evidence="3" type="ORF">BAY60_34440</name>
</gene>
<evidence type="ECO:0000313" key="4">
    <source>
        <dbReference type="Proteomes" id="UP000249915"/>
    </source>
</evidence>
<dbReference type="PANTHER" id="PTHR43214:SF43">
    <property type="entry name" value="TWO-COMPONENT RESPONSE REGULATOR"/>
    <property type="match status" value="1"/>
</dbReference>
<dbReference type="PANTHER" id="PTHR43214">
    <property type="entry name" value="TWO-COMPONENT RESPONSE REGULATOR"/>
    <property type="match status" value="1"/>
</dbReference>
<dbReference type="Proteomes" id="UP000249915">
    <property type="component" value="Unassembled WGS sequence"/>
</dbReference>
<comment type="caution">
    <text evidence="3">The sequence shown here is derived from an EMBL/GenBank/DDBJ whole genome shotgun (WGS) entry which is preliminary data.</text>
</comment>
<dbReference type="SUPFAM" id="SSF52172">
    <property type="entry name" value="CheY-like"/>
    <property type="match status" value="1"/>
</dbReference>
<dbReference type="InterPro" id="IPR001789">
    <property type="entry name" value="Sig_transdc_resp-reg_receiver"/>
</dbReference>
<name>A0A2V4ADK0_9PSEU</name>
<dbReference type="EMBL" id="MASW01000014">
    <property type="protein sequence ID" value="PXY17391.1"/>
    <property type="molecule type" value="Genomic_DNA"/>
</dbReference>
<dbReference type="GO" id="GO:0000160">
    <property type="term" value="P:phosphorelay signal transduction system"/>
    <property type="evidence" value="ECO:0007669"/>
    <property type="project" value="InterPro"/>
</dbReference>
<dbReference type="SMART" id="SM00421">
    <property type="entry name" value="HTH_LUXR"/>
    <property type="match status" value="1"/>
</dbReference>
<accession>A0A2V4ADK0</accession>
<dbReference type="OrthoDB" id="3575486at2"/>
<dbReference type="GO" id="GO:0006355">
    <property type="term" value="P:regulation of DNA-templated transcription"/>
    <property type="evidence" value="ECO:0007669"/>
    <property type="project" value="InterPro"/>
</dbReference>
<dbReference type="InterPro" id="IPR039420">
    <property type="entry name" value="WalR-like"/>
</dbReference>
<protein>
    <submittedName>
        <fullName evidence="3">Uncharacterized protein</fullName>
    </submittedName>
</protein>
<reference evidence="3 4" key="1">
    <citation type="submission" date="2016-07" db="EMBL/GenBank/DDBJ databases">
        <title>Draft genome sequence of Prauserella muralis DSM 45305, isolated from a mould-covered wall in an indoor environment.</title>
        <authorList>
            <person name="Ruckert C."/>
            <person name="Albersmeier A."/>
            <person name="Jiang C.-L."/>
            <person name="Jiang Y."/>
            <person name="Kalinowski J."/>
            <person name="Schneider O."/>
            <person name="Winkler A."/>
            <person name="Zotchev S.B."/>
        </authorList>
    </citation>
    <scope>NUCLEOTIDE SEQUENCE [LARGE SCALE GENOMIC DNA]</scope>
    <source>
        <strain evidence="3 4">DSM 45305</strain>
    </source>
</reference>
<organism evidence="3 4">
    <name type="scientific">Prauserella muralis</name>
    <dbReference type="NCBI Taxonomy" id="588067"/>
    <lineage>
        <taxon>Bacteria</taxon>
        <taxon>Bacillati</taxon>
        <taxon>Actinomycetota</taxon>
        <taxon>Actinomycetes</taxon>
        <taxon>Pseudonocardiales</taxon>
        <taxon>Pseudonocardiaceae</taxon>
        <taxon>Prauserella</taxon>
    </lineage>
</organism>
<dbReference type="AlphaFoldDB" id="A0A2V4ADK0"/>
<dbReference type="Pfam" id="PF00196">
    <property type="entry name" value="GerE"/>
    <property type="match status" value="1"/>
</dbReference>
<keyword evidence="4" id="KW-1185">Reference proteome</keyword>
<dbReference type="Gene3D" id="3.40.50.2300">
    <property type="match status" value="1"/>
</dbReference>
<keyword evidence="2" id="KW-0238">DNA-binding</keyword>
<dbReference type="InterPro" id="IPR000792">
    <property type="entry name" value="Tscrpt_reg_LuxR_C"/>
</dbReference>
<dbReference type="CDD" id="cd17535">
    <property type="entry name" value="REC_NarL-like"/>
    <property type="match status" value="1"/>
</dbReference>
<dbReference type="SMART" id="SM00448">
    <property type="entry name" value="REC"/>
    <property type="match status" value="1"/>
</dbReference>
<keyword evidence="1" id="KW-0597">Phosphoprotein</keyword>
<dbReference type="Pfam" id="PF00072">
    <property type="entry name" value="Response_reg"/>
    <property type="match status" value="1"/>
</dbReference>
<dbReference type="InterPro" id="IPR058245">
    <property type="entry name" value="NreC/VraR/RcsB-like_REC"/>
</dbReference>
<evidence type="ECO:0000256" key="2">
    <source>
        <dbReference type="ARBA" id="ARBA00023125"/>
    </source>
</evidence>
<dbReference type="InterPro" id="IPR011006">
    <property type="entry name" value="CheY-like_superfamily"/>
</dbReference>
<proteinExistence type="predicted"/>
<sequence>MDGDKLVVVIVDDHDLFTQGLALLLESRVGDRISVAGSTSRPEEAAALVGSTGAGLAIVDLAMPPIGGVAAVRHIKSRHPDTRILALSGTTDRGLAEEALLAGADGYLSKSADPDTLVAPLLSVAAGFRVVEPDLFTALLDGIRRPPETILQRLDTEEMRLWGLLARGAETIEIAERMLVSERTAKRMIAALLHKLDVGSRAEAAGLAGYYGLIDRPKDTGV</sequence>